<dbReference type="Gene3D" id="3.40.50.300">
    <property type="entry name" value="P-loop containing nucleotide triphosphate hydrolases"/>
    <property type="match status" value="1"/>
</dbReference>
<dbReference type="Proteomes" id="UP001286456">
    <property type="component" value="Unassembled WGS sequence"/>
</dbReference>
<dbReference type="InterPro" id="IPR056884">
    <property type="entry name" value="NPHP3-like_N"/>
</dbReference>
<evidence type="ECO:0000259" key="2">
    <source>
        <dbReference type="Pfam" id="PF17100"/>
    </source>
</evidence>
<organism evidence="4 5">
    <name type="scientific">Cercophora scortea</name>
    <dbReference type="NCBI Taxonomy" id="314031"/>
    <lineage>
        <taxon>Eukaryota</taxon>
        <taxon>Fungi</taxon>
        <taxon>Dikarya</taxon>
        <taxon>Ascomycota</taxon>
        <taxon>Pezizomycotina</taxon>
        <taxon>Sordariomycetes</taxon>
        <taxon>Sordariomycetidae</taxon>
        <taxon>Sordariales</taxon>
        <taxon>Lasiosphaeriaceae</taxon>
        <taxon>Cercophora</taxon>
    </lineage>
</organism>
<evidence type="ECO:0008006" key="6">
    <source>
        <dbReference type="Google" id="ProtNLM"/>
    </source>
</evidence>
<dbReference type="PANTHER" id="PTHR10039:SF17">
    <property type="entry name" value="FUNGAL STAND N-TERMINAL GOODBYE DOMAIN-CONTAINING PROTEIN-RELATED"/>
    <property type="match status" value="1"/>
</dbReference>
<name>A0AAE0IGU6_9PEZI</name>
<dbReference type="Pfam" id="PF17100">
    <property type="entry name" value="NACHT_N"/>
    <property type="match status" value="1"/>
</dbReference>
<reference evidence="4" key="1">
    <citation type="journal article" date="2023" name="Mol. Phylogenet. Evol.">
        <title>Genome-scale phylogeny and comparative genomics of the fungal order Sordariales.</title>
        <authorList>
            <person name="Hensen N."/>
            <person name="Bonometti L."/>
            <person name="Westerberg I."/>
            <person name="Brannstrom I.O."/>
            <person name="Guillou S."/>
            <person name="Cros-Aarteil S."/>
            <person name="Calhoun S."/>
            <person name="Haridas S."/>
            <person name="Kuo A."/>
            <person name="Mondo S."/>
            <person name="Pangilinan J."/>
            <person name="Riley R."/>
            <person name="LaButti K."/>
            <person name="Andreopoulos B."/>
            <person name="Lipzen A."/>
            <person name="Chen C."/>
            <person name="Yan M."/>
            <person name="Daum C."/>
            <person name="Ng V."/>
            <person name="Clum A."/>
            <person name="Steindorff A."/>
            <person name="Ohm R.A."/>
            <person name="Martin F."/>
            <person name="Silar P."/>
            <person name="Natvig D.O."/>
            <person name="Lalanne C."/>
            <person name="Gautier V."/>
            <person name="Ament-Velasquez S.L."/>
            <person name="Kruys A."/>
            <person name="Hutchinson M.I."/>
            <person name="Powell A.J."/>
            <person name="Barry K."/>
            <person name="Miller A.N."/>
            <person name="Grigoriev I.V."/>
            <person name="Debuchy R."/>
            <person name="Gladieux P."/>
            <person name="Hiltunen Thoren M."/>
            <person name="Johannesson H."/>
        </authorList>
    </citation>
    <scope>NUCLEOTIDE SEQUENCE</scope>
    <source>
        <strain evidence="4">SMH4131-1</strain>
    </source>
</reference>
<evidence type="ECO:0000256" key="1">
    <source>
        <dbReference type="ARBA" id="ARBA00022737"/>
    </source>
</evidence>
<sequence>MGPWAEGRLALNARIVVEMILRREEKAKNSKTRKVKDMTVATVSTLGDLSAVIGSLLTAYPPADMVWNGVMAVLPALVKPIINSSALVEGLQYVMRQLDYQTSISTALLRKSWKNDDIYQELRFQIANRVVLLFKAVLSYQIKAVCRAYATHSFIAGFAEVVEGLMSSESWIVSDLESMKKVENDLRLEVNQYLSQSSTTLLAEGVALLGETANYEITRDEQQLVGMFAKTAYEDAIRSLATREKGTCEWFFNQEAFKEWLKSGDDKKRIYVAAGPGVGKSVLAKSLVKEILPEHHPSATICYFFFTDTAEQQSGTAAVSALLHQLFLKNPRLVTECSAMIRTRGTTVTDNITALGEIWNKALSLDEAGEVWIVIDALNQCNLIYQESFLETITRPSNRVKLLVTTQPLLPIEKTLKERGFSDSISLSGDGEEGSKRVRDEIRLEMCRRVHKLAQDRGWDESRRDWLADRLERKGAGQNTYLWVKIIFALLERNENDMKSVWEQLVDDLPEDISAAYEELLMPATDKTKVRHLLELIISARRPLTLRESNIAVHILEEERKKDNAKYHERDIDKPPNDGSFERWIRKECNFFVTVENGRLGLMHPTAYEWLRKEEAPAKFKFDAATRSKWQHSISKEDANRTMATSCIAYLSLLDFKDFSRRRDKKHADEISTLSDDERRRRAVNLVISVAQQKLMRLILFYLCHSKTELPVESTIRSHMDTVDACMEDLTVAASSVQSFDGQIIFPALVAFLRENWNDIKASAPFSHRIKIGSSSLEHSPGNGGTSRGSPDHPFHEAWLKRFGPQIRKFAEEVGARIEVPDSMSADREARAMFKLIMKKILAVVSGSPF</sequence>
<dbReference type="SUPFAM" id="SSF52540">
    <property type="entry name" value="P-loop containing nucleoside triphosphate hydrolases"/>
    <property type="match status" value="1"/>
</dbReference>
<dbReference type="EMBL" id="JAUEPO010000004">
    <property type="protein sequence ID" value="KAK3324787.1"/>
    <property type="molecule type" value="Genomic_DNA"/>
</dbReference>
<comment type="caution">
    <text evidence="4">The sequence shown here is derived from an EMBL/GenBank/DDBJ whole genome shotgun (WGS) entry which is preliminary data.</text>
</comment>
<evidence type="ECO:0000313" key="5">
    <source>
        <dbReference type="Proteomes" id="UP001286456"/>
    </source>
</evidence>
<gene>
    <name evidence="4" type="ORF">B0T19DRAFT_444173</name>
</gene>
<keyword evidence="1" id="KW-0677">Repeat</keyword>
<evidence type="ECO:0000313" key="4">
    <source>
        <dbReference type="EMBL" id="KAK3324787.1"/>
    </source>
</evidence>
<protein>
    <recommendedName>
        <fullName evidence="6">NACHT domain-containing protein</fullName>
    </recommendedName>
</protein>
<evidence type="ECO:0000259" key="3">
    <source>
        <dbReference type="Pfam" id="PF24883"/>
    </source>
</evidence>
<accession>A0AAE0IGU6</accession>
<dbReference type="InterPro" id="IPR031359">
    <property type="entry name" value="NACHT_N"/>
</dbReference>
<feature type="domain" description="Nephrocystin 3-like N-terminal" evidence="3">
    <location>
        <begin position="246"/>
        <end position="405"/>
    </location>
</feature>
<feature type="domain" description="NWD NACHT-NTPase N-terminal" evidence="2">
    <location>
        <begin position="21"/>
        <end position="186"/>
    </location>
</feature>
<dbReference type="InterPro" id="IPR027417">
    <property type="entry name" value="P-loop_NTPase"/>
</dbReference>
<dbReference type="Pfam" id="PF24883">
    <property type="entry name" value="NPHP3_N"/>
    <property type="match status" value="1"/>
</dbReference>
<keyword evidence="5" id="KW-1185">Reference proteome</keyword>
<dbReference type="PANTHER" id="PTHR10039">
    <property type="entry name" value="AMELOGENIN"/>
    <property type="match status" value="1"/>
</dbReference>
<proteinExistence type="predicted"/>
<reference evidence="4" key="2">
    <citation type="submission" date="2023-06" db="EMBL/GenBank/DDBJ databases">
        <authorList>
            <consortium name="Lawrence Berkeley National Laboratory"/>
            <person name="Haridas S."/>
            <person name="Hensen N."/>
            <person name="Bonometti L."/>
            <person name="Westerberg I."/>
            <person name="Brannstrom I.O."/>
            <person name="Guillou S."/>
            <person name="Cros-Aarteil S."/>
            <person name="Calhoun S."/>
            <person name="Kuo A."/>
            <person name="Mondo S."/>
            <person name="Pangilinan J."/>
            <person name="Riley R."/>
            <person name="Labutti K."/>
            <person name="Andreopoulos B."/>
            <person name="Lipzen A."/>
            <person name="Chen C."/>
            <person name="Yanf M."/>
            <person name="Daum C."/>
            <person name="Ng V."/>
            <person name="Clum A."/>
            <person name="Steindorff A."/>
            <person name="Ohm R."/>
            <person name="Martin F."/>
            <person name="Silar P."/>
            <person name="Natvig D."/>
            <person name="Lalanne C."/>
            <person name="Gautier V."/>
            <person name="Ament-Velasquez S.L."/>
            <person name="Kruys A."/>
            <person name="Hutchinson M.I."/>
            <person name="Powell A.J."/>
            <person name="Barry K."/>
            <person name="Miller A.N."/>
            <person name="Grigoriev I.V."/>
            <person name="Debuchy R."/>
            <person name="Gladieux P."/>
            <person name="Thoren M.H."/>
            <person name="Johannesson H."/>
        </authorList>
    </citation>
    <scope>NUCLEOTIDE SEQUENCE</scope>
    <source>
        <strain evidence="4">SMH4131-1</strain>
    </source>
</reference>
<dbReference type="AlphaFoldDB" id="A0AAE0IGU6"/>